<name>A0A840QPZ9_9BACI</name>
<accession>A0A840QPZ9</accession>
<dbReference type="Proteomes" id="UP000551878">
    <property type="component" value="Unassembled WGS sequence"/>
</dbReference>
<proteinExistence type="predicted"/>
<evidence type="ECO:0000313" key="1">
    <source>
        <dbReference type="EMBL" id="MBB5173418.1"/>
    </source>
</evidence>
<protein>
    <submittedName>
        <fullName evidence="1">Uncharacterized protein</fullName>
    </submittedName>
</protein>
<dbReference type="RefSeq" id="WP_184663867.1">
    <property type="nucleotide sequence ID" value="NZ_JACHHB010000006.1"/>
</dbReference>
<dbReference type="EMBL" id="JACHHB010000006">
    <property type="protein sequence ID" value="MBB5173418.1"/>
    <property type="molecule type" value="Genomic_DNA"/>
</dbReference>
<organism evidence="1 2">
    <name type="scientific">Texcoconibacillus texcoconensis</name>
    <dbReference type="NCBI Taxonomy" id="1095777"/>
    <lineage>
        <taxon>Bacteria</taxon>
        <taxon>Bacillati</taxon>
        <taxon>Bacillota</taxon>
        <taxon>Bacilli</taxon>
        <taxon>Bacillales</taxon>
        <taxon>Bacillaceae</taxon>
        <taxon>Texcoconibacillus</taxon>
    </lineage>
</organism>
<reference evidence="1 2" key="1">
    <citation type="submission" date="2020-08" db="EMBL/GenBank/DDBJ databases">
        <title>Genomic Encyclopedia of Type Strains, Phase IV (KMG-IV): sequencing the most valuable type-strain genomes for metagenomic binning, comparative biology and taxonomic classification.</title>
        <authorList>
            <person name="Goeker M."/>
        </authorList>
    </citation>
    <scope>NUCLEOTIDE SEQUENCE [LARGE SCALE GENOMIC DNA]</scope>
    <source>
        <strain evidence="1 2">DSM 24696</strain>
    </source>
</reference>
<sequence>MISEIDLLKVIVHKLANIEKMMVKTTDLDTLIEEIEKNKADSQTLARSLDDLKLTLADKHVENINADEVLLQTLIAKTTNQDDECANITIDPIFINRKLEGKIPAAPLR</sequence>
<dbReference type="AlphaFoldDB" id="A0A840QPZ9"/>
<keyword evidence="2" id="KW-1185">Reference proteome</keyword>
<evidence type="ECO:0000313" key="2">
    <source>
        <dbReference type="Proteomes" id="UP000551878"/>
    </source>
</evidence>
<comment type="caution">
    <text evidence="1">The sequence shown here is derived from an EMBL/GenBank/DDBJ whole genome shotgun (WGS) entry which is preliminary data.</text>
</comment>
<gene>
    <name evidence="1" type="ORF">HNQ41_001605</name>
</gene>